<dbReference type="InterPro" id="IPR006162">
    <property type="entry name" value="Ppantetheine_attach_site"/>
</dbReference>
<evidence type="ECO:0000313" key="6">
    <source>
        <dbReference type="EMBL" id="MDI5972679.1"/>
    </source>
</evidence>
<dbReference type="SMART" id="SM00823">
    <property type="entry name" value="PKS_PP"/>
    <property type="match status" value="2"/>
</dbReference>
<dbReference type="GO" id="GO:0043041">
    <property type="term" value="P:amino acid activation for nonribosomal peptide biosynthetic process"/>
    <property type="evidence" value="ECO:0007669"/>
    <property type="project" value="TreeGrafter"/>
</dbReference>
<dbReference type="SUPFAM" id="SSF56801">
    <property type="entry name" value="Acetyl-CoA synthetase-like"/>
    <property type="match status" value="2"/>
</dbReference>
<dbReference type="InterPro" id="IPR042099">
    <property type="entry name" value="ANL_N_sf"/>
</dbReference>
<dbReference type="Pfam" id="PF00501">
    <property type="entry name" value="AMP-binding"/>
    <property type="match status" value="2"/>
</dbReference>
<dbReference type="Gene3D" id="3.30.559.10">
    <property type="entry name" value="Chloramphenicol acetyltransferase-like domain"/>
    <property type="match status" value="1"/>
</dbReference>
<feature type="domain" description="Carrier" evidence="5">
    <location>
        <begin position="541"/>
        <end position="615"/>
    </location>
</feature>
<dbReference type="Gene3D" id="3.30.559.30">
    <property type="entry name" value="Nonribosomal peptide synthetase, condensation domain"/>
    <property type="match status" value="1"/>
</dbReference>
<sequence>MTRSSSCPDLLSGFARGAPERTAICSPGRTVTYGTLDRLSAILAGRMAAAAPPGGTVAVRSADRVDHVIALVAALRAGIPWLALDPAAPAARNERIAERCDAVLLPPVRETEPHRPGAGRPDTWAAPPEQALAYIVHTSGTTGEPKGVAVGRGALERHLAAVRETFALTPDDVVLQFSAPYVDVWVEQVLGALTAGARLVIGEHRTPAPRDLAALVRREQVTVMNLPAGYWQEFTAVLPHVRADLASLRLMVCGSDTMPAASAERWERETGVRLLNAYGPTETVITSLVHEVRGQGADLPVPIGRALGPRTAHVLDAALRPAEAGDVGELYIGGEALATGYVARPGLTAERFLPDPFSAAPGARMYRTGDLVRRLPDGTVEFAGRRDDQVKIRGYRIEPGEVENVLARHPRVLTCAVGVREPVPGDRRLAAYVTAPRGAEPTAAELREHLAALLPAYMVPASFTVVPALPLTAGGKVDRAALGAPVPGEAPAAVADAAPPAGAEHCAPPEAASAGVPSDDAPGTPSATAPDGPRTAGAAEPPDDALESLLREIWSEVLGITDIGPADNFFLLGGDSLTALRVAGRILETPWAEATVTVFEEPTLRGLAAAMAAAVPAGSRAADGAAGPVRTGATRAPLSGLQRGLWLLTQLDPDTTAYNIPWVFELDGPVDPAALRAALGGLIDRHEALRTVFGDEDGEPCQIVRPYAAVPLAVSELAEDADGAAVEALVAADAAEPFRLTDGPLLRMRLIRHGRARSTLVAVFHHLVWDESSLGVLERDLGELYEAAAAGRAPRLPELPVGYPDYSIWQQSLPQREHLDHWRQRLAGAPRISTPPTDRPRTAGGERVAASLRFTVPPRTARRVRELARSTRSTPYTVLLAGYAALLHRVTGARDLVVGTPVTTRSRPELEGLIGYFVNLVPLRLRFAADSGFGALVEQVKDASFDAFAHQDTPLDAIVGAVLDDRRADADPLFQTIFELHPGADRPVRLGPASGTRRLHAHAEAKFELAWMIEESGDGFQGWIEYDTGLYDRERVERLRQEWLDLLARLTESPGTAIGGDGEPEADTVVADTVVAVFEDWARRTPGAPALLEADSGRAWSYAELDARANRFAHWLRDAGVRVGDTVGLHLPRSARWVAVTLGVLKAGAAYLPLEPHLHRDRLALCVRDTGPAVVVSADPAVAAGLGARVLDVLDGTPERCPADPVGVAVTAEDGVYLPYTSGSTGTPKGTLVPHRAIPGFFRDAEYAGWGPGSTSVLHSALSWDGHVLDLYPALMTGGRTVVCGPGDDDPLAVARTAADHGATDLFLSPAALGAVAVAEPGLLAGLRCLVVGGDAVPADHFRRVLEAAPGLRIAYGYGPSETTVFATVDVLRPADLAGGQVPVGRDVGDRVTRVLDGSLRPCPPGGTGELYIGGPAVGHGYHDRPALTARAFVPDPFSPLPGARMYRTGDLVRQLPDGAYEFAGRRDNQIKIRGYRVELGEIENALATHPAVGSCVVVVHEPAPGDKRLAAHLTAKDAGAAPGTEELRAHLAELLPDHMLPATFTVLAELPLTANGKVDRKALSAPAAATASTTGAAVPPAKGDTELERTIFRAWSQVLGIDDFGTQDNFFGLGGDSLRAVRLALVLARELGTEVPPRLIFACKTVSALAARLA</sequence>
<evidence type="ECO:0000256" key="3">
    <source>
        <dbReference type="ARBA" id="ARBA00022553"/>
    </source>
</evidence>
<keyword evidence="2" id="KW-0596">Phosphopantetheine</keyword>
<dbReference type="GO" id="GO:0003824">
    <property type="term" value="F:catalytic activity"/>
    <property type="evidence" value="ECO:0007669"/>
    <property type="project" value="InterPro"/>
</dbReference>
<dbReference type="InterPro" id="IPR036736">
    <property type="entry name" value="ACP-like_sf"/>
</dbReference>
<dbReference type="CDD" id="cd19531">
    <property type="entry name" value="LCL_NRPS-like"/>
    <property type="match status" value="1"/>
</dbReference>
<dbReference type="PROSITE" id="PS00012">
    <property type="entry name" value="PHOSPHOPANTETHEINE"/>
    <property type="match status" value="1"/>
</dbReference>
<dbReference type="GO" id="GO:0044550">
    <property type="term" value="P:secondary metabolite biosynthetic process"/>
    <property type="evidence" value="ECO:0007669"/>
    <property type="project" value="TreeGrafter"/>
</dbReference>
<dbReference type="SUPFAM" id="SSF47336">
    <property type="entry name" value="ACP-like"/>
    <property type="match status" value="2"/>
</dbReference>
<dbReference type="PANTHER" id="PTHR45527:SF1">
    <property type="entry name" value="FATTY ACID SYNTHASE"/>
    <property type="match status" value="1"/>
</dbReference>
<dbReference type="Pfam" id="PF00668">
    <property type="entry name" value="Condensation"/>
    <property type="match status" value="1"/>
</dbReference>
<dbReference type="InterPro" id="IPR009081">
    <property type="entry name" value="PP-bd_ACP"/>
</dbReference>
<dbReference type="InterPro" id="IPR045851">
    <property type="entry name" value="AMP-bd_C_sf"/>
</dbReference>
<dbReference type="EMBL" id="JABXJJ020000035">
    <property type="protein sequence ID" value="MDI5972679.1"/>
    <property type="molecule type" value="Genomic_DNA"/>
</dbReference>
<dbReference type="InterPro" id="IPR000873">
    <property type="entry name" value="AMP-dep_synth/lig_dom"/>
</dbReference>
<name>A0AA90H904_9ACTN</name>
<dbReference type="InterPro" id="IPR001242">
    <property type="entry name" value="Condensation_dom"/>
</dbReference>
<evidence type="ECO:0000256" key="1">
    <source>
        <dbReference type="ARBA" id="ARBA00001957"/>
    </source>
</evidence>
<evidence type="ECO:0000259" key="5">
    <source>
        <dbReference type="PROSITE" id="PS50075"/>
    </source>
</evidence>
<dbReference type="Gene3D" id="3.30.300.30">
    <property type="match status" value="2"/>
</dbReference>
<dbReference type="PROSITE" id="PS00455">
    <property type="entry name" value="AMP_BINDING"/>
    <property type="match status" value="2"/>
</dbReference>
<dbReference type="PROSITE" id="PS50075">
    <property type="entry name" value="CARRIER"/>
    <property type="match status" value="2"/>
</dbReference>
<dbReference type="CDD" id="cd05930">
    <property type="entry name" value="A_NRPS"/>
    <property type="match status" value="1"/>
</dbReference>
<dbReference type="PANTHER" id="PTHR45527">
    <property type="entry name" value="NONRIBOSOMAL PEPTIDE SYNTHETASE"/>
    <property type="match status" value="1"/>
</dbReference>
<dbReference type="InterPro" id="IPR020806">
    <property type="entry name" value="PKS_PP-bd"/>
</dbReference>
<feature type="domain" description="Carrier" evidence="5">
    <location>
        <begin position="1583"/>
        <end position="1655"/>
    </location>
</feature>
<dbReference type="GO" id="GO:0005737">
    <property type="term" value="C:cytoplasm"/>
    <property type="evidence" value="ECO:0007669"/>
    <property type="project" value="TreeGrafter"/>
</dbReference>
<protein>
    <submittedName>
        <fullName evidence="6">Amino acid adenylation domain-containing protein</fullName>
    </submittedName>
</protein>
<dbReference type="GO" id="GO:0017000">
    <property type="term" value="P:antibiotic biosynthetic process"/>
    <property type="evidence" value="ECO:0007669"/>
    <property type="project" value="UniProtKB-ARBA"/>
</dbReference>
<reference evidence="6" key="1">
    <citation type="submission" date="2023-05" db="EMBL/GenBank/DDBJ databases">
        <title>Streptantibioticus silvisoli sp. nov., acidotolerant actinomycetes 1 from pine litter.</title>
        <authorList>
            <person name="Swiecimska M."/>
            <person name="Golinska P."/>
            <person name="Sangal V."/>
            <person name="Wachnowicz B."/>
            <person name="Goodfellow M."/>
        </authorList>
    </citation>
    <scope>NUCLEOTIDE SEQUENCE</scope>
    <source>
        <strain evidence="6">SL13</strain>
    </source>
</reference>
<dbReference type="Gene3D" id="3.40.50.12780">
    <property type="entry name" value="N-terminal domain of ligase-like"/>
    <property type="match status" value="2"/>
</dbReference>
<dbReference type="InterPro" id="IPR010071">
    <property type="entry name" value="AA_adenyl_dom"/>
</dbReference>
<dbReference type="GO" id="GO:0031177">
    <property type="term" value="F:phosphopantetheine binding"/>
    <property type="evidence" value="ECO:0007669"/>
    <property type="project" value="InterPro"/>
</dbReference>
<organism evidence="6">
    <name type="scientific">Streptantibioticus silvisoli</name>
    <dbReference type="NCBI Taxonomy" id="2705255"/>
    <lineage>
        <taxon>Bacteria</taxon>
        <taxon>Bacillati</taxon>
        <taxon>Actinomycetota</taxon>
        <taxon>Actinomycetes</taxon>
        <taxon>Kitasatosporales</taxon>
        <taxon>Streptomycetaceae</taxon>
        <taxon>Streptantibioticus</taxon>
    </lineage>
</organism>
<dbReference type="InterPro" id="IPR025110">
    <property type="entry name" value="AMP-bd_C"/>
</dbReference>
<dbReference type="InterPro" id="IPR020845">
    <property type="entry name" value="AMP-binding_CS"/>
</dbReference>
<dbReference type="InterPro" id="IPR023213">
    <property type="entry name" value="CAT-like_dom_sf"/>
</dbReference>
<dbReference type="SUPFAM" id="SSF52777">
    <property type="entry name" value="CoA-dependent acyltransferases"/>
    <property type="match status" value="2"/>
</dbReference>
<dbReference type="CDD" id="cd12117">
    <property type="entry name" value="A_NRPS_Srf_like"/>
    <property type="match status" value="1"/>
</dbReference>
<evidence type="ECO:0000256" key="2">
    <source>
        <dbReference type="ARBA" id="ARBA00022450"/>
    </source>
</evidence>
<dbReference type="GO" id="GO:0008610">
    <property type="term" value="P:lipid biosynthetic process"/>
    <property type="evidence" value="ECO:0007669"/>
    <property type="project" value="UniProtKB-ARBA"/>
</dbReference>
<comment type="caution">
    <text evidence="6">The sequence shown here is derived from an EMBL/GenBank/DDBJ whole genome shotgun (WGS) entry which is preliminary data.</text>
</comment>
<dbReference type="FunFam" id="3.30.300.30:FF:000015">
    <property type="entry name" value="Nonribosomal peptide synthase SidD"/>
    <property type="match status" value="1"/>
</dbReference>
<comment type="cofactor">
    <cofactor evidence="1">
        <name>pantetheine 4'-phosphate</name>
        <dbReference type="ChEBI" id="CHEBI:47942"/>
    </cofactor>
</comment>
<feature type="compositionally biased region" description="Low complexity" evidence="4">
    <location>
        <begin position="490"/>
        <end position="512"/>
    </location>
</feature>
<dbReference type="Pfam" id="PF00550">
    <property type="entry name" value="PP-binding"/>
    <property type="match status" value="2"/>
</dbReference>
<proteinExistence type="predicted"/>
<gene>
    <name evidence="6" type="ORF">POF50_025610</name>
</gene>
<dbReference type="NCBIfam" id="TIGR01733">
    <property type="entry name" value="AA-adenyl-dom"/>
    <property type="match status" value="2"/>
</dbReference>
<feature type="region of interest" description="Disordered" evidence="4">
    <location>
        <begin position="490"/>
        <end position="542"/>
    </location>
</feature>
<dbReference type="Gene3D" id="1.10.1200.10">
    <property type="entry name" value="ACP-like"/>
    <property type="match status" value="2"/>
</dbReference>
<dbReference type="FunFam" id="3.30.300.30:FF:000010">
    <property type="entry name" value="Enterobactin synthetase component F"/>
    <property type="match status" value="1"/>
</dbReference>
<evidence type="ECO:0000256" key="4">
    <source>
        <dbReference type="SAM" id="MobiDB-lite"/>
    </source>
</evidence>
<accession>A0AA90H904</accession>
<dbReference type="Pfam" id="PF13193">
    <property type="entry name" value="AMP-binding_C"/>
    <property type="match status" value="2"/>
</dbReference>
<keyword evidence="3" id="KW-0597">Phosphoprotein</keyword>